<protein>
    <submittedName>
        <fullName evidence="1">GTP-binding nuclear protein spi1</fullName>
    </submittedName>
</protein>
<dbReference type="InterPro" id="IPR032675">
    <property type="entry name" value="LRR_dom_sf"/>
</dbReference>
<dbReference type="EMBL" id="NKHZ01000094">
    <property type="protein sequence ID" value="PNS13784.1"/>
    <property type="molecule type" value="Genomic_DNA"/>
</dbReference>
<accession>A0A2K1QFF5</accession>
<proteinExistence type="predicted"/>
<evidence type="ECO:0000313" key="1">
    <source>
        <dbReference type="EMBL" id="PNS13784.1"/>
    </source>
</evidence>
<dbReference type="AlphaFoldDB" id="A0A2K1QFF5"/>
<comment type="caution">
    <text evidence="1">The sequence shown here is derived from an EMBL/GenBank/DDBJ whole genome shotgun (WGS) entry which is preliminary data.</text>
</comment>
<gene>
    <name evidence="1" type="ORF">CAC42_3277</name>
</gene>
<dbReference type="STRING" id="2082308.A0A2K1QFF5"/>
<dbReference type="PANTHER" id="PTHR47186">
    <property type="entry name" value="LEUCINE-RICH REPEAT-CONTAINING PROTEIN 57"/>
    <property type="match status" value="1"/>
</dbReference>
<dbReference type="Proteomes" id="UP000243797">
    <property type="component" value="Unassembled WGS sequence"/>
</dbReference>
<evidence type="ECO:0000313" key="2">
    <source>
        <dbReference type="Proteomes" id="UP000243797"/>
    </source>
</evidence>
<reference evidence="1 2" key="1">
    <citation type="submission" date="2017-06" db="EMBL/GenBank/DDBJ databases">
        <title>Draft genome sequence of a variant of Elsinoe murrayae.</title>
        <authorList>
            <person name="Cheng Q."/>
        </authorList>
    </citation>
    <scope>NUCLEOTIDE SEQUENCE [LARGE SCALE GENOMIC DNA]</scope>
    <source>
        <strain evidence="1 2">CQ-2017a</strain>
    </source>
</reference>
<dbReference type="PANTHER" id="PTHR47186:SF15">
    <property type="entry name" value="NB-ARC DOMAIN-CONTAINING PROTEIN"/>
    <property type="match status" value="1"/>
</dbReference>
<dbReference type="Gene3D" id="3.80.10.10">
    <property type="entry name" value="Ribonuclease Inhibitor"/>
    <property type="match status" value="1"/>
</dbReference>
<keyword evidence="2" id="KW-1185">Reference proteome</keyword>
<organism evidence="1 2">
    <name type="scientific">Sphaceloma murrayae</name>
    <dbReference type="NCBI Taxonomy" id="2082308"/>
    <lineage>
        <taxon>Eukaryota</taxon>
        <taxon>Fungi</taxon>
        <taxon>Dikarya</taxon>
        <taxon>Ascomycota</taxon>
        <taxon>Pezizomycotina</taxon>
        <taxon>Dothideomycetes</taxon>
        <taxon>Dothideomycetidae</taxon>
        <taxon>Myriangiales</taxon>
        <taxon>Elsinoaceae</taxon>
        <taxon>Sphaceloma</taxon>
    </lineage>
</organism>
<dbReference type="InParanoid" id="A0A2K1QFF5"/>
<sequence length="473" mass="52718">MSTQGHTLYPYCQFLRVLDLRDLYNLLDDDKFRGKTLNYFFSGPLKHLHMIMDTPVSRKGPRRPRLNIQSIVLSIADSITKQAIKLEELTEPVAIGVDLLPNGLKQWSPRLRHLQVIQLSDGKALADYALQDLLISSCPLLHRVEIYRWMNDDRSDTSLARFFSKLPPNTLTEFQNESECGIGPAACEALSTHAKSLTALHLAIGRNGIPGLGKLKPLTSLQSLALTDLNPPNDLETTQNDVFTDLITWLQSLPYLTTLQLVDFISAPSLLAAAFQNLSLTQLQINGSDTSASLYPARESQAFHLALRSQTTLQSLSVAAEADGTYGDDVNLITESLCHLTQLKILNLTKLSEFFTDQHIVRLCNALPSLEELVVDGYDITDVTVGSLHKLRNLRSITFSGMANFSFEAMMAWIRELGEGNEGLAIDVVNPRWEGRMSEEEVEMVRALLRERGGRLGYEPVGEYESRSRGGCE</sequence>
<dbReference type="SUPFAM" id="SSF52047">
    <property type="entry name" value="RNI-like"/>
    <property type="match status" value="1"/>
</dbReference>
<dbReference type="OrthoDB" id="10028886at2759"/>
<name>A0A2K1QFF5_9PEZI</name>